<feature type="compositionally biased region" description="Basic residues" evidence="1">
    <location>
        <begin position="9"/>
        <end position="19"/>
    </location>
</feature>
<sequence>MPLPPNSSKRTKKKKHKRTQAPPTNHRSKKQHSIQEEIEQQLRRQRQAAQNEPPSLKRLRVGKYVYDEEKKGYFPVTVNVNPSKADASEPLFRVSKRKRQRYPWMLEAPVTVRAHQRYAWLNEWACRLVWKQSSLKAFPWFPTSISPLPPLWCRTFQPSSAQNAWILQEGQIVWQPMESSTASSSTTPGQYYALRMFENNRYQFNLEAAGQGTILYQMDLEEQTYQARVHTRGEVYDVLRLSNGAVVYSYSEGRLQCPLHTMPKMNSDILCLEEYRWNDDSSGSNMIRIVMGHRNGTVSLWDVSNRAPVTAALPPFVKHTGPVVAIRCVPQAVLVQTATGGIHRYAVGRDQLVYELMLEGSASPGAVRGMAVTDMAVWCPHVVSEKAELRLCSLVTGQWIHSHVLQDPLVRLEVDPTYNEGYWIRAWNAQGSCRMICLQNDKNEDAGRSTRR</sequence>
<accession>A0A1Z5JXM6</accession>
<dbReference type="AlphaFoldDB" id="A0A1Z5JXM6"/>
<dbReference type="InterPro" id="IPR015943">
    <property type="entry name" value="WD40/YVTN_repeat-like_dom_sf"/>
</dbReference>
<evidence type="ECO:0000313" key="3">
    <source>
        <dbReference type="Proteomes" id="UP000198406"/>
    </source>
</evidence>
<organism evidence="2 3">
    <name type="scientific">Fistulifera solaris</name>
    <name type="common">Oleaginous diatom</name>
    <dbReference type="NCBI Taxonomy" id="1519565"/>
    <lineage>
        <taxon>Eukaryota</taxon>
        <taxon>Sar</taxon>
        <taxon>Stramenopiles</taxon>
        <taxon>Ochrophyta</taxon>
        <taxon>Bacillariophyta</taxon>
        <taxon>Bacillariophyceae</taxon>
        <taxon>Bacillariophycidae</taxon>
        <taxon>Naviculales</taxon>
        <taxon>Naviculaceae</taxon>
        <taxon>Fistulifera</taxon>
    </lineage>
</organism>
<dbReference type="SUPFAM" id="SSF50978">
    <property type="entry name" value="WD40 repeat-like"/>
    <property type="match status" value="1"/>
</dbReference>
<reference evidence="2 3" key="1">
    <citation type="journal article" date="2015" name="Plant Cell">
        <title>Oil accumulation by the oleaginous diatom Fistulifera solaris as revealed by the genome and transcriptome.</title>
        <authorList>
            <person name="Tanaka T."/>
            <person name="Maeda Y."/>
            <person name="Veluchamy A."/>
            <person name="Tanaka M."/>
            <person name="Abida H."/>
            <person name="Marechal E."/>
            <person name="Bowler C."/>
            <person name="Muto M."/>
            <person name="Sunaga Y."/>
            <person name="Tanaka M."/>
            <person name="Yoshino T."/>
            <person name="Taniguchi T."/>
            <person name="Fukuda Y."/>
            <person name="Nemoto M."/>
            <person name="Matsumoto M."/>
            <person name="Wong P.S."/>
            <person name="Aburatani S."/>
            <person name="Fujibuchi W."/>
        </authorList>
    </citation>
    <scope>NUCLEOTIDE SEQUENCE [LARGE SCALE GENOMIC DNA]</scope>
    <source>
        <strain evidence="2 3">JPCC DA0580</strain>
    </source>
</reference>
<keyword evidence="3" id="KW-1185">Reference proteome</keyword>
<dbReference type="Proteomes" id="UP000198406">
    <property type="component" value="Unassembled WGS sequence"/>
</dbReference>
<gene>
    <name evidence="2" type="ORF">FisN_26Hh060</name>
</gene>
<feature type="region of interest" description="Disordered" evidence="1">
    <location>
        <begin position="1"/>
        <end position="54"/>
    </location>
</feature>
<dbReference type="InParanoid" id="A0A1Z5JXM6"/>
<evidence type="ECO:0000256" key="1">
    <source>
        <dbReference type="SAM" id="MobiDB-lite"/>
    </source>
</evidence>
<dbReference type="EMBL" id="BDSP01000132">
    <property type="protein sequence ID" value="GAX18764.1"/>
    <property type="molecule type" value="Genomic_DNA"/>
</dbReference>
<name>A0A1Z5JXM6_FISSO</name>
<evidence type="ECO:0000313" key="2">
    <source>
        <dbReference type="EMBL" id="GAX18764.1"/>
    </source>
</evidence>
<protein>
    <submittedName>
        <fullName evidence="2">Uncharacterized protein</fullName>
    </submittedName>
</protein>
<comment type="caution">
    <text evidence="2">The sequence shown here is derived from an EMBL/GenBank/DDBJ whole genome shotgun (WGS) entry which is preliminary data.</text>
</comment>
<proteinExistence type="predicted"/>
<dbReference type="InterPro" id="IPR036322">
    <property type="entry name" value="WD40_repeat_dom_sf"/>
</dbReference>
<dbReference type="Gene3D" id="2.130.10.10">
    <property type="entry name" value="YVTN repeat-like/Quinoprotein amine dehydrogenase"/>
    <property type="match status" value="1"/>
</dbReference>